<evidence type="ECO:0000256" key="5">
    <source>
        <dbReference type="ARBA" id="ARBA00022989"/>
    </source>
</evidence>
<dbReference type="Proteomes" id="UP000831484">
    <property type="component" value="Chromosome"/>
</dbReference>
<dbReference type="GO" id="GO:0005886">
    <property type="term" value="C:plasma membrane"/>
    <property type="evidence" value="ECO:0007669"/>
    <property type="project" value="UniProtKB-SubCell"/>
</dbReference>
<comment type="similarity">
    <text evidence="2 7">Belongs to the DedA family.</text>
</comment>
<dbReference type="PANTHER" id="PTHR30353:SF0">
    <property type="entry name" value="TRANSMEMBRANE PROTEIN"/>
    <property type="match status" value="1"/>
</dbReference>
<evidence type="ECO:0000256" key="4">
    <source>
        <dbReference type="ARBA" id="ARBA00022692"/>
    </source>
</evidence>
<evidence type="ECO:0000256" key="7">
    <source>
        <dbReference type="RuleBase" id="RU367016"/>
    </source>
</evidence>
<evidence type="ECO:0000313" key="10">
    <source>
        <dbReference type="Proteomes" id="UP000831484"/>
    </source>
</evidence>
<evidence type="ECO:0000256" key="2">
    <source>
        <dbReference type="ARBA" id="ARBA00010792"/>
    </source>
</evidence>
<feature type="transmembrane region" description="Helical" evidence="7">
    <location>
        <begin position="163"/>
        <end position="181"/>
    </location>
</feature>
<keyword evidence="4 7" id="KW-0812">Transmembrane</keyword>
<dbReference type="EMBL" id="CP096563">
    <property type="protein sequence ID" value="UPU42908.1"/>
    <property type="molecule type" value="Genomic_DNA"/>
</dbReference>
<proteinExistence type="inferred from homology"/>
<evidence type="ECO:0000259" key="8">
    <source>
        <dbReference type="Pfam" id="PF09335"/>
    </source>
</evidence>
<evidence type="ECO:0000313" key="9">
    <source>
        <dbReference type="EMBL" id="UPU42908.1"/>
    </source>
</evidence>
<dbReference type="RefSeq" id="WP_064074382.1">
    <property type="nucleotide sequence ID" value="NZ_CP096563.1"/>
</dbReference>
<feature type="domain" description="VTT" evidence="8">
    <location>
        <begin position="36"/>
        <end position="175"/>
    </location>
</feature>
<reference evidence="10" key="1">
    <citation type="journal article" date="2022" name="Environ. Microbiol.">
        <title>Functional analysis, diversity, and distribution of carbendazim hydrolases MheI and CbmA, responsible for the initial step in carbendazim degradation.</title>
        <authorList>
            <person name="Zhang M."/>
            <person name="Bai X."/>
            <person name="Li Q."/>
            <person name="Zhang L."/>
            <person name="Zhu Q."/>
            <person name="Gao S."/>
            <person name="Ke Z."/>
            <person name="Jiang M."/>
            <person name="Hu J."/>
            <person name="Qiu J."/>
            <person name="Hong Q."/>
        </authorList>
    </citation>
    <scope>NUCLEOTIDE SEQUENCE [LARGE SCALE GENOMIC DNA]</scope>
    <source>
        <strain evidence="10">djl-6</strain>
    </source>
</reference>
<evidence type="ECO:0000256" key="3">
    <source>
        <dbReference type="ARBA" id="ARBA00022475"/>
    </source>
</evidence>
<dbReference type="Pfam" id="PF09335">
    <property type="entry name" value="VTT_dom"/>
    <property type="match status" value="1"/>
</dbReference>
<comment type="subcellular location">
    <subcellularLocation>
        <location evidence="1 7">Cell membrane</location>
        <topology evidence="1 7">Multi-pass membrane protein</topology>
    </subcellularLocation>
</comment>
<accession>A0AB38RC41</accession>
<evidence type="ECO:0000256" key="6">
    <source>
        <dbReference type="ARBA" id="ARBA00023136"/>
    </source>
</evidence>
<evidence type="ECO:0000256" key="1">
    <source>
        <dbReference type="ARBA" id="ARBA00004651"/>
    </source>
</evidence>
<keyword evidence="3 7" id="KW-1003">Cell membrane</keyword>
<feature type="transmembrane region" description="Helical" evidence="7">
    <location>
        <begin position="12"/>
        <end position="36"/>
    </location>
</feature>
<keyword evidence="10" id="KW-1185">Reference proteome</keyword>
<protein>
    <submittedName>
        <fullName evidence="9">VTT domain-containing protein</fullName>
    </submittedName>
</protein>
<keyword evidence="5 7" id="KW-1133">Transmembrane helix</keyword>
<dbReference type="PANTHER" id="PTHR30353">
    <property type="entry name" value="INNER MEMBRANE PROTEIN DEDA-RELATED"/>
    <property type="match status" value="1"/>
</dbReference>
<dbReference type="GeneID" id="64143627"/>
<name>A0AB38RC41_RHOSG</name>
<organism evidence="9 10">
    <name type="scientific">Rhodococcus qingshengii JCM 15477</name>
    <dbReference type="NCBI Taxonomy" id="1303681"/>
    <lineage>
        <taxon>Bacteria</taxon>
        <taxon>Bacillati</taxon>
        <taxon>Actinomycetota</taxon>
        <taxon>Actinomycetes</taxon>
        <taxon>Mycobacteriales</taxon>
        <taxon>Nocardiaceae</taxon>
        <taxon>Rhodococcus</taxon>
        <taxon>Rhodococcus erythropolis group</taxon>
    </lineage>
</organism>
<gene>
    <name evidence="9" type="ORF">M0639_28410</name>
</gene>
<feature type="transmembrane region" description="Helical" evidence="7">
    <location>
        <begin position="187"/>
        <end position="209"/>
    </location>
</feature>
<dbReference type="AlphaFoldDB" id="A0AB38RC41"/>
<dbReference type="InterPro" id="IPR032816">
    <property type="entry name" value="VTT_dom"/>
</dbReference>
<keyword evidence="6 7" id="KW-0472">Membrane</keyword>
<feature type="transmembrane region" description="Helical" evidence="7">
    <location>
        <begin position="56"/>
        <end position="75"/>
    </location>
</feature>
<sequence length="235" mass="24845">MRFPSDFLTGLPPVWLLVISSVLITAEVGTLIGVVLPGVTAVLALGYLGSSGTVHPVAACVVAIVCEIGGGHLAYAKGRYARSTRTSGNIRRSLKSVVDKHFSRSSSWSRSIELRALALVKRRGALAIVLCQWFAGVRTVTPRLVGSAGMSYRRFALAQVPSAVLWVCTWMSVGAVAGATYERIATRVSVVGLVVLAVVLLVVSVWATVLRRRPPRDGAGTPPKLTARTGPTDNG</sequence>
<dbReference type="InterPro" id="IPR032818">
    <property type="entry name" value="DedA-like"/>
</dbReference>